<reference evidence="6" key="1">
    <citation type="submission" date="2017-02" db="UniProtKB">
        <authorList>
            <consortium name="WormBaseParasite"/>
        </authorList>
    </citation>
    <scope>IDENTIFICATION</scope>
</reference>
<dbReference type="Proteomes" id="UP000278807">
    <property type="component" value="Unassembled WGS sequence"/>
</dbReference>
<keyword evidence="5" id="KW-1185">Reference proteome</keyword>
<feature type="domain" description="SH3" evidence="3">
    <location>
        <begin position="47"/>
        <end position="108"/>
    </location>
</feature>
<reference evidence="4 5" key="2">
    <citation type="submission" date="2018-11" db="EMBL/GenBank/DDBJ databases">
        <authorList>
            <consortium name="Pathogen Informatics"/>
        </authorList>
    </citation>
    <scope>NUCLEOTIDE SEQUENCE [LARGE SCALE GENOMIC DNA]</scope>
</reference>
<dbReference type="Gene3D" id="2.30.30.40">
    <property type="entry name" value="SH3 Domains"/>
    <property type="match status" value="2"/>
</dbReference>
<dbReference type="CDD" id="cd00174">
    <property type="entry name" value="SH3"/>
    <property type="match status" value="1"/>
</dbReference>
<dbReference type="InterPro" id="IPR036028">
    <property type="entry name" value="SH3-like_dom_sf"/>
</dbReference>
<dbReference type="STRING" id="102285.A0A0R3T5E1"/>
<dbReference type="EMBL" id="UZAE01001082">
    <property type="protein sequence ID" value="VDN98137.1"/>
    <property type="molecule type" value="Genomic_DNA"/>
</dbReference>
<evidence type="ECO:0000259" key="3">
    <source>
        <dbReference type="PROSITE" id="PS50002"/>
    </source>
</evidence>
<keyword evidence="1 2" id="KW-0728">SH3 domain</keyword>
<evidence type="ECO:0000313" key="4">
    <source>
        <dbReference type="EMBL" id="VDN98137.1"/>
    </source>
</evidence>
<evidence type="ECO:0000256" key="1">
    <source>
        <dbReference type="ARBA" id="ARBA00022443"/>
    </source>
</evidence>
<organism evidence="6">
    <name type="scientific">Rodentolepis nana</name>
    <name type="common">Dwarf tapeworm</name>
    <name type="synonym">Hymenolepis nana</name>
    <dbReference type="NCBI Taxonomy" id="102285"/>
    <lineage>
        <taxon>Eukaryota</taxon>
        <taxon>Metazoa</taxon>
        <taxon>Spiralia</taxon>
        <taxon>Lophotrochozoa</taxon>
        <taxon>Platyhelminthes</taxon>
        <taxon>Cestoda</taxon>
        <taxon>Eucestoda</taxon>
        <taxon>Cyclophyllidea</taxon>
        <taxon>Hymenolepididae</taxon>
        <taxon>Rodentolepis</taxon>
    </lineage>
</organism>
<dbReference type="InterPro" id="IPR001452">
    <property type="entry name" value="SH3_domain"/>
</dbReference>
<evidence type="ECO:0000313" key="6">
    <source>
        <dbReference type="WBParaSite" id="HNAJ_0000227901-mRNA-1"/>
    </source>
</evidence>
<accession>A0A0R3T5E1</accession>
<dbReference type="SMART" id="SM00326">
    <property type="entry name" value="SH3"/>
    <property type="match status" value="2"/>
</dbReference>
<dbReference type="WBParaSite" id="HNAJ_0000227901-mRNA-1">
    <property type="protein sequence ID" value="HNAJ_0000227901-mRNA-1"/>
    <property type="gene ID" value="HNAJ_0000227901"/>
</dbReference>
<proteinExistence type="predicted"/>
<dbReference type="PROSITE" id="PS50002">
    <property type="entry name" value="SH3"/>
    <property type="match status" value="1"/>
</dbReference>
<dbReference type="AlphaFoldDB" id="A0A0R3T5E1"/>
<dbReference type="SUPFAM" id="SSF50044">
    <property type="entry name" value="SH3-domain"/>
    <property type="match status" value="2"/>
</dbReference>
<sequence length="247" mass="27372">MLIDFFWNHILSFSTPIAPLNRAASSNPEIKKVPQRPTTPFDPETRINFPHAIVIADFCPQQEYELGAKKGTVIGLTECRDDSWYYAYTFDLKQVGYIPRNFLKGMKLCEDADLFLLVTKTFRPQSHVDIGARAGDIMLCLDSKVNYGDPIPNKWIYCMNLSGRQGVFPGSGLEILDSRSKINDLLLKAPHAIAKTSISNPADGYVQISLGEALYIEKQVGDSVFGRTASGKVGKLALNDCNVIVPP</sequence>
<dbReference type="Pfam" id="PF07653">
    <property type="entry name" value="SH3_2"/>
    <property type="match status" value="1"/>
</dbReference>
<gene>
    <name evidence="4" type="ORF">HNAJ_LOCUS2278</name>
</gene>
<protein>
    <submittedName>
        <fullName evidence="6">SH3 domain-containing protein</fullName>
    </submittedName>
</protein>
<dbReference type="OrthoDB" id="27823at2759"/>
<name>A0A0R3T5E1_RODNA</name>
<evidence type="ECO:0000256" key="2">
    <source>
        <dbReference type="PROSITE-ProRule" id="PRU00192"/>
    </source>
</evidence>
<evidence type="ECO:0000313" key="5">
    <source>
        <dbReference type="Proteomes" id="UP000278807"/>
    </source>
</evidence>